<accession>A0A6J5E0Z2</accession>
<evidence type="ECO:0000256" key="1">
    <source>
        <dbReference type="SAM" id="MobiDB-lite"/>
    </source>
</evidence>
<dbReference type="Pfam" id="PF26379">
    <property type="entry name" value="FimL_2nd"/>
    <property type="match status" value="1"/>
</dbReference>
<organism evidence="3 4">
    <name type="scientific">Paraburkholderia solisilvae</name>
    <dbReference type="NCBI Taxonomy" id="624376"/>
    <lineage>
        <taxon>Bacteria</taxon>
        <taxon>Pseudomonadati</taxon>
        <taxon>Pseudomonadota</taxon>
        <taxon>Betaproteobacteria</taxon>
        <taxon>Burkholderiales</taxon>
        <taxon>Burkholderiaceae</taxon>
        <taxon>Paraburkholderia</taxon>
    </lineage>
</organism>
<evidence type="ECO:0000313" key="3">
    <source>
        <dbReference type="EMBL" id="CAB3759963.1"/>
    </source>
</evidence>
<dbReference type="InterPro" id="IPR058661">
    <property type="entry name" value="FimL_2nd"/>
</dbReference>
<feature type="compositionally biased region" description="Low complexity" evidence="1">
    <location>
        <begin position="387"/>
        <end position="407"/>
    </location>
</feature>
<gene>
    <name evidence="3" type="ORF">LMG29739_03287</name>
</gene>
<feature type="compositionally biased region" description="Low complexity" evidence="1">
    <location>
        <begin position="358"/>
        <end position="375"/>
    </location>
</feature>
<evidence type="ECO:0000259" key="2">
    <source>
        <dbReference type="Pfam" id="PF26379"/>
    </source>
</evidence>
<keyword evidence="4" id="KW-1185">Reference proteome</keyword>
<protein>
    <recommendedName>
        <fullName evidence="2">Scaffold protein FimL second domain-containing protein</fullName>
    </recommendedName>
</protein>
<dbReference type="AlphaFoldDB" id="A0A6J5E0Z2"/>
<feature type="region of interest" description="Disordered" evidence="1">
    <location>
        <begin position="314"/>
        <end position="407"/>
    </location>
</feature>
<proteinExistence type="predicted"/>
<dbReference type="Proteomes" id="UP000494329">
    <property type="component" value="Unassembled WGS sequence"/>
</dbReference>
<name>A0A6J5E0Z2_9BURK</name>
<reference evidence="3 4" key="1">
    <citation type="submission" date="2020-04" db="EMBL/GenBank/DDBJ databases">
        <authorList>
            <person name="De Canck E."/>
        </authorList>
    </citation>
    <scope>NUCLEOTIDE SEQUENCE [LARGE SCALE GENOMIC DNA]</scope>
    <source>
        <strain evidence="3 4">LMG 29739</strain>
    </source>
</reference>
<feature type="domain" description="Scaffold protein FimL second" evidence="2">
    <location>
        <begin position="149"/>
        <end position="265"/>
    </location>
</feature>
<feature type="compositionally biased region" description="Basic and acidic residues" evidence="1">
    <location>
        <begin position="376"/>
        <end position="386"/>
    </location>
</feature>
<evidence type="ECO:0000313" key="4">
    <source>
        <dbReference type="Proteomes" id="UP000494329"/>
    </source>
</evidence>
<sequence length="553" mass="57060">MRAAESALADAISAHDEHRDAALPVLHAAHALREAGWRAAHRFADALVLASPLATDAADTSVATVAAHASGARAADNPVRTAFGAALRAFAAALGRRNLQELACSPSLYAHFRALSALIAQHTPGFTVAFEDLALAGRPVPPATLHAHSAQRLAHIRARYEEALLPVLRAQDTAEGAMSVATLVVKAALDELEACIAQLAGSDPYDFWRLAAGCARALRVSGHLSADPDARRFFARCNLALADQARGIQFAPRSLVRATLALLWRDYALFGAAAEDTEPVELLRDYGLTVVWHVAGTAASEALWEAEAAESAAGGSGAVHPRAEGLNANHAGQSPTSAAHVGAGIGADTRQPDDGQTDDSQSNDGQSNDGQSNDGQLDKNQPDDRQNTQTAPPATPRAQPSAARPAPTRDLGVLTVHANAYEDFLQTADASIAALSEHARAADNPHKADASAALQAGDAAYRLGASACALGLGHVALLSDALGLAWRRRAHAGAVLPAGRHVTIEAPDAAALEQAALALRAMLHQIAAGIAPPQSGSALATLTRAIELGGAAV</sequence>
<dbReference type="EMBL" id="CADIKF010000024">
    <property type="protein sequence ID" value="CAB3759963.1"/>
    <property type="molecule type" value="Genomic_DNA"/>
</dbReference>